<protein>
    <recommendedName>
        <fullName evidence="1">DUF5615 domain-containing protein</fullName>
    </recommendedName>
</protein>
<sequence>MSIQYLIDENLPPLYREQLLRRHSDLTVWMIGEPGVPSKSTLDPEILIWCEANHFILVTNNRTSMPVHLADHLAQSRHSPGIFVLRPKATIKEIIENLILIALLGDAQDYQDRITHIPL</sequence>
<comment type="caution">
    <text evidence="2">The sequence shown here is derived from an EMBL/GenBank/DDBJ whole genome shotgun (WGS) entry which is preliminary data.</text>
</comment>
<dbReference type="AlphaFoldDB" id="A0A0A1VST9"/>
<dbReference type="Pfam" id="PF18480">
    <property type="entry name" value="DUF5615"/>
    <property type="match status" value="1"/>
</dbReference>
<dbReference type="EMBL" id="BBPA01000035">
    <property type="protein sequence ID" value="GAL93236.1"/>
    <property type="molecule type" value="Genomic_DNA"/>
</dbReference>
<evidence type="ECO:0000313" key="3">
    <source>
        <dbReference type="EMBL" id="GAL93236.1"/>
    </source>
</evidence>
<gene>
    <name evidence="2" type="ORF">N44_00919</name>
    <name evidence="3" type="ORF">N44_01923</name>
</gene>
<dbReference type="RefSeq" id="WP_002732058.1">
    <property type="nucleotide sequence ID" value="NZ_BBPA01000020.1"/>
</dbReference>
<proteinExistence type="predicted"/>
<dbReference type="EMBL" id="BBPA01000020">
    <property type="protein sequence ID" value="GAL92361.1"/>
    <property type="molecule type" value="Genomic_DNA"/>
</dbReference>
<reference evidence="4" key="1">
    <citation type="journal article" date="2015" name="Genome">
        <title>Whole Genome Sequence of the Non-Microcystin-Producing Microcystis aeruginosa Strain NIES-44.</title>
        <authorList>
            <person name="Okano K."/>
            <person name="Miyata N."/>
            <person name="Ozaki Y."/>
        </authorList>
    </citation>
    <scope>NUCLEOTIDE SEQUENCE [LARGE SCALE GENOMIC DNA]</scope>
    <source>
        <strain evidence="4">NIES-44</strain>
    </source>
</reference>
<evidence type="ECO:0000313" key="2">
    <source>
        <dbReference type="EMBL" id="GAL92361.1"/>
    </source>
</evidence>
<dbReference type="InterPro" id="IPR041049">
    <property type="entry name" value="DUF5615"/>
</dbReference>
<accession>A0A0A1VST9</accession>
<dbReference type="Proteomes" id="UP000030321">
    <property type="component" value="Unassembled WGS sequence"/>
</dbReference>
<reference evidence="2" key="2">
    <citation type="journal article" date="2015" name="Genome Announc.">
        <title>Whole Genome Sequence of the Non-Microcystin-Producing Microcystis aeruginosa Strain NIES-44.</title>
        <authorList>
            <person name="Okano K."/>
            <person name="Miyata N."/>
            <person name="Ozaki Y."/>
        </authorList>
    </citation>
    <scope>NUCLEOTIDE SEQUENCE</scope>
    <source>
        <strain evidence="2">NIES-44</strain>
    </source>
</reference>
<name>A0A0A1VST9_MICAE</name>
<evidence type="ECO:0000313" key="4">
    <source>
        <dbReference type="Proteomes" id="UP000030321"/>
    </source>
</evidence>
<evidence type="ECO:0000259" key="1">
    <source>
        <dbReference type="Pfam" id="PF18480"/>
    </source>
</evidence>
<feature type="domain" description="DUF5615" evidence="1">
    <location>
        <begin position="4"/>
        <end position="96"/>
    </location>
</feature>
<organism evidence="2 4">
    <name type="scientific">Microcystis aeruginosa NIES-44</name>
    <dbReference type="NCBI Taxonomy" id="449439"/>
    <lineage>
        <taxon>Bacteria</taxon>
        <taxon>Bacillati</taxon>
        <taxon>Cyanobacteriota</taxon>
        <taxon>Cyanophyceae</taxon>
        <taxon>Oscillatoriophycideae</taxon>
        <taxon>Chroococcales</taxon>
        <taxon>Microcystaceae</taxon>
        <taxon>Microcystis</taxon>
    </lineage>
</organism>